<accession>A0AAD4CJE9</accession>
<evidence type="ECO:0000259" key="3">
    <source>
        <dbReference type="Pfam" id="PF20163"/>
    </source>
</evidence>
<dbReference type="Pfam" id="PF20163">
    <property type="entry name" value="DUF6536"/>
    <property type="match status" value="1"/>
</dbReference>
<protein>
    <recommendedName>
        <fullName evidence="3">DUF6536 domain-containing protein</fullName>
    </recommendedName>
</protein>
<dbReference type="PANTHER" id="PTHR35395:SF1">
    <property type="entry name" value="DUF6536 DOMAIN-CONTAINING PROTEIN"/>
    <property type="match status" value="1"/>
</dbReference>
<feature type="transmembrane region" description="Helical" evidence="2">
    <location>
        <begin position="73"/>
        <end position="97"/>
    </location>
</feature>
<keyword evidence="2" id="KW-0812">Transmembrane</keyword>
<dbReference type="PANTHER" id="PTHR35395">
    <property type="entry name" value="DUF6536 DOMAIN-CONTAINING PROTEIN"/>
    <property type="match status" value="1"/>
</dbReference>
<evidence type="ECO:0000313" key="5">
    <source>
        <dbReference type="Proteomes" id="UP001194746"/>
    </source>
</evidence>
<evidence type="ECO:0000313" key="4">
    <source>
        <dbReference type="EMBL" id="KAF9886878.1"/>
    </source>
</evidence>
<dbReference type="EMBL" id="VCAU01000070">
    <property type="protein sequence ID" value="KAF9886878.1"/>
    <property type="molecule type" value="Genomic_DNA"/>
</dbReference>
<feature type="transmembrane region" description="Helical" evidence="2">
    <location>
        <begin position="464"/>
        <end position="488"/>
    </location>
</feature>
<reference evidence="4" key="2">
    <citation type="submission" date="2020-02" db="EMBL/GenBank/DDBJ databases">
        <authorList>
            <person name="Gilchrist C.L.M."/>
            <person name="Chooi Y.-H."/>
        </authorList>
    </citation>
    <scope>NUCLEOTIDE SEQUENCE</scope>
    <source>
        <strain evidence="4">MST-FP2251</strain>
    </source>
</reference>
<gene>
    <name evidence="4" type="ORF">FE257_011001</name>
</gene>
<comment type="caution">
    <text evidence="4">The sequence shown here is derived from an EMBL/GenBank/DDBJ whole genome shotgun (WGS) entry which is preliminary data.</text>
</comment>
<feature type="transmembrane region" description="Helical" evidence="2">
    <location>
        <begin position="655"/>
        <end position="675"/>
    </location>
</feature>
<feature type="domain" description="DUF6536" evidence="3">
    <location>
        <begin position="70"/>
        <end position="221"/>
    </location>
</feature>
<evidence type="ECO:0000256" key="1">
    <source>
        <dbReference type="SAM" id="MobiDB-lite"/>
    </source>
</evidence>
<proteinExistence type="predicted"/>
<sequence length="796" mass="87124">MIPHIKRSATSLEKCLPAIQIWNQISNRSGVGTFSQSGSTEKFPRIRTCSTNDSELAEKGPQEPLKVIPGIKYCAIAASIGLFLNIVFAITAFIIGYSNPDRDGFVTVSLYEGSCSVSKTWSTGLHLAINVLGTAIMSSSSYCAQFLAAPTRNDVDRAHIQGSWLDIGIPSLRNISALGTKKKLLCGVLFLTTIPIHAIYNSVVTIAQSSDAYKIYIAPADYNGQRSLELGENSSSCYQSQMGQSLAAFNADMANSSVDILTKEQCADTFSVSYLSGNKALVILSSNLTWDQEDTMVSGGSGNDAGNYASSASALPFGWMCPGDDFACTESRVQDRLANWQVNGAYWSGTVWSMTAPYIDGQTKDFGLTTRPTCPFSNTDDPLCADLKTMSGFLWSYTPVTHREIHDFTHDPDNWQNSTWAKDVTFHSADPYCDRIKDTSNLFTKQFNVDGCLRVRIEENCQLLFSPLFSSVVIICTIVKVACIIYVACYDRTPRLLTVGDAIASFLSHPDPITRERCFSCIVTGGLLLNVGLSDNRLVSAGKTSLSEIWRLGINTVDVSTIIFRIDTTLLGNTLIANLPQIAISLSYYFYNAVLTTMLMAAEYDRYGVGSVPHTTGSEKPRVSPKKGLRVSGPLQGAQRSTYWLSLPYRYSGPLLLSYAVLHWLVSQSIFYVRVMMFDADQNRVSNFDVNACAWSPLALILSIAMGSLMVVVLLILALRRFRSCIPLAGSCSAALSAACQRPENDGDAASQKVVWGEIVPLESAKDPHPMGKVDFPHCSFTSHDVIQPSFDRFYV</sequence>
<keyword evidence="2" id="KW-1133">Transmembrane helix</keyword>
<reference evidence="4" key="1">
    <citation type="journal article" date="2019" name="Beilstein J. Org. Chem.">
        <title>Nanangenines: drimane sesquiterpenoids as the dominant metabolite cohort of a novel Australian fungus, Aspergillus nanangensis.</title>
        <authorList>
            <person name="Lacey H.J."/>
            <person name="Gilchrist C.L.M."/>
            <person name="Crombie A."/>
            <person name="Kalaitzis J.A."/>
            <person name="Vuong D."/>
            <person name="Rutledge P.J."/>
            <person name="Turner P."/>
            <person name="Pitt J.I."/>
            <person name="Lacey E."/>
            <person name="Chooi Y.H."/>
            <person name="Piggott A.M."/>
        </authorList>
    </citation>
    <scope>NUCLEOTIDE SEQUENCE</scope>
    <source>
        <strain evidence="4">MST-FP2251</strain>
    </source>
</reference>
<dbReference type="InterPro" id="IPR046623">
    <property type="entry name" value="DUF6536"/>
</dbReference>
<dbReference type="Proteomes" id="UP001194746">
    <property type="component" value="Unassembled WGS sequence"/>
</dbReference>
<organism evidence="4 5">
    <name type="scientific">Aspergillus nanangensis</name>
    <dbReference type="NCBI Taxonomy" id="2582783"/>
    <lineage>
        <taxon>Eukaryota</taxon>
        <taxon>Fungi</taxon>
        <taxon>Dikarya</taxon>
        <taxon>Ascomycota</taxon>
        <taxon>Pezizomycotina</taxon>
        <taxon>Eurotiomycetes</taxon>
        <taxon>Eurotiomycetidae</taxon>
        <taxon>Eurotiales</taxon>
        <taxon>Aspergillaceae</taxon>
        <taxon>Aspergillus</taxon>
        <taxon>Aspergillus subgen. Circumdati</taxon>
    </lineage>
</organism>
<feature type="region of interest" description="Disordered" evidence="1">
    <location>
        <begin position="613"/>
        <end position="632"/>
    </location>
</feature>
<feature type="transmembrane region" description="Helical" evidence="2">
    <location>
        <begin position="695"/>
        <end position="719"/>
    </location>
</feature>
<keyword evidence="2" id="KW-0472">Membrane</keyword>
<name>A0AAD4CJE9_ASPNN</name>
<evidence type="ECO:0000256" key="2">
    <source>
        <dbReference type="SAM" id="Phobius"/>
    </source>
</evidence>
<keyword evidence="5" id="KW-1185">Reference proteome</keyword>
<dbReference type="AlphaFoldDB" id="A0AAD4CJE9"/>